<dbReference type="Gene3D" id="3.90.25.10">
    <property type="entry name" value="UDP-galactose 4-epimerase, domain 1"/>
    <property type="match status" value="1"/>
</dbReference>
<dbReference type="Proteomes" id="UP000239833">
    <property type="component" value="Chromosome"/>
</dbReference>
<evidence type="ECO:0000259" key="1">
    <source>
        <dbReference type="Pfam" id="PF16363"/>
    </source>
</evidence>
<keyword evidence="2" id="KW-0456">Lyase</keyword>
<dbReference type="AlphaFoldDB" id="A0A2L1UJW5"/>
<dbReference type="InterPro" id="IPR016040">
    <property type="entry name" value="NAD(P)-bd_dom"/>
</dbReference>
<dbReference type="EC" id="4.2.1.45" evidence="2"/>
<organism evidence="2 3">
    <name type="scientific">Paenibacillus larvae subsp. larvae</name>
    <dbReference type="NCBI Taxonomy" id="147375"/>
    <lineage>
        <taxon>Bacteria</taxon>
        <taxon>Bacillati</taxon>
        <taxon>Bacillota</taxon>
        <taxon>Bacilli</taxon>
        <taxon>Bacillales</taxon>
        <taxon>Paenibacillaceae</taxon>
        <taxon>Paenibacillus</taxon>
    </lineage>
</organism>
<proteinExistence type="predicted"/>
<gene>
    <name evidence="2" type="primary">rfbG</name>
    <name evidence="2" type="ORF">ERICIII_04708</name>
</gene>
<sequence length="368" mass="42062">MEEMVRHMDREFWKGKKVFITGHTGFKGAWLCLWLYTLGAKPVGYALHPPTNPSLFGLGNLQNIVPTIYADVRDGGRLRQALADADADIVIHMAAQPLVRESYQDPVYTYQTNIMGTVHLLEAVRHLNTKGPTRTKAIINVTTDKCYDNREWIWGYRENDPLGGSDPYSSSKACSELVTAAYRYSYFHPSEYDQHQICLATARAGNVIGGGDWARDRLIPDCIRSFLQGDKITIRHPQSVRPWQHVLEPLGGYLLLAQRAYEEGPIYAQSWNFGPAYRDAKPVEWVVRCLCDKWGAVGYEVDDQSHPHETAMLKLDCSKAVEQLGWMPRWNLNQALDKVVEWMHAYQKREGVRSICIRQIEQYMAEQV</sequence>
<dbReference type="PANTHER" id="PTHR43000">
    <property type="entry name" value="DTDP-D-GLUCOSE 4,6-DEHYDRATASE-RELATED"/>
    <property type="match status" value="1"/>
</dbReference>
<dbReference type="SUPFAM" id="SSF51735">
    <property type="entry name" value="NAD(P)-binding Rossmann-fold domains"/>
    <property type="match status" value="1"/>
</dbReference>
<dbReference type="InterPro" id="IPR036291">
    <property type="entry name" value="NAD(P)-bd_dom_sf"/>
</dbReference>
<accession>A0A2L1UJW5</accession>
<dbReference type="CDD" id="cd05252">
    <property type="entry name" value="CDP_GD_SDR_e"/>
    <property type="match status" value="1"/>
</dbReference>
<protein>
    <submittedName>
        <fullName evidence="2">CDP-glucose 4,6-dehydratase</fullName>
        <ecNumber evidence="2">4.2.1.45</ecNumber>
    </submittedName>
</protein>
<reference evidence="3" key="1">
    <citation type="submission" date="2017-02" db="EMBL/GenBank/DDBJ databases">
        <title>Delineation of Paenibacillus larvae strains originating from foulbrood outbreaks.</title>
        <authorList>
            <person name="Beims H."/>
            <person name="Bunk B."/>
            <person name="Sproeer C."/>
            <person name="Mohr K.I."/>
            <person name="Pradella S."/>
            <person name="Guenther G."/>
            <person name="Rohde M."/>
            <person name="von der Ohe W."/>
            <person name="Steinert M."/>
        </authorList>
    </citation>
    <scope>NUCLEOTIDE SEQUENCE [LARGE SCALE GENOMIC DNA]</scope>
    <source>
        <strain evidence="3">Eric_III</strain>
    </source>
</reference>
<dbReference type="Gene3D" id="3.40.50.720">
    <property type="entry name" value="NAD(P)-binding Rossmann-like Domain"/>
    <property type="match status" value="1"/>
</dbReference>
<name>A0A2L1UJW5_9BACL</name>
<dbReference type="NCBIfam" id="TIGR02622">
    <property type="entry name" value="CDP_4_6_dhtase"/>
    <property type="match status" value="1"/>
</dbReference>
<dbReference type="Pfam" id="PF16363">
    <property type="entry name" value="GDP_Man_Dehyd"/>
    <property type="match status" value="1"/>
</dbReference>
<feature type="domain" description="NAD(P)-binding" evidence="1">
    <location>
        <begin position="19"/>
        <end position="337"/>
    </location>
</feature>
<evidence type="ECO:0000313" key="2">
    <source>
        <dbReference type="EMBL" id="AVF28717.1"/>
    </source>
</evidence>
<evidence type="ECO:0000313" key="3">
    <source>
        <dbReference type="Proteomes" id="UP000239833"/>
    </source>
</evidence>
<dbReference type="InterPro" id="IPR013445">
    <property type="entry name" value="CDP_4_6_deHydtase"/>
</dbReference>
<dbReference type="GO" id="GO:0047733">
    <property type="term" value="F:CDP-glucose 4,6-dehydratase activity"/>
    <property type="evidence" value="ECO:0007669"/>
    <property type="project" value="UniProtKB-EC"/>
</dbReference>
<dbReference type="EMBL" id="CP019655">
    <property type="protein sequence ID" value="AVF28717.1"/>
    <property type="molecule type" value="Genomic_DNA"/>
</dbReference>